<dbReference type="AlphaFoldDB" id="A0AAP4B7F8"/>
<dbReference type="Proteomes" id="UP001300383">
    <property type="component" value="Unassembled WGS sequence"/>
</dbReference>
<evidence type="ECO:0000313" key="2">
    <source>
        <dbReference type="Proteomes" id="UP001300383"/>
    </source>
</evidence>
<dbReference type="EMBL" id="JASGBQ010000002">
    <property type="protein sequence ID" value="MDI9241276.1"/>
    <property type="molecule type" value="Genomic_DNA"/>
</dbReference>
<sequence length="284" mass="32809">MEVTMEIKAESDREEKQSQRVRVFTAGSQEVRIEKAAMKNNIRIRSANLENIRQIGEEAFMGCTCLQQVRLENLRRIEKRAFHGCSRLKTVQFPASVYKILPGAFLNNRRLQRVEFRKSCGLKELENEVFSGCSSLLDVRLPGKLFRIGRRAFYKCISLEEIEFPISLRSIGQESFYQCGFRELELPEGLLEIGESAFLKCKNLEYVYVPDTVRKIGKWAFHGCSRLKVLEINHDPEEIGEWITNKVCIIRCPKGSKMEAYARHYGMSVEYTISAIDNSFPYPL</sequence>
<protein>
    <submittedName>
        <fullName evidence="1">Leucine-rich repeat domain-containing protein</fullName>
    </submittedName>
</protein>
<proteinExistence type="predicted"/>
<dbReference type="RefSeq" id="WP_283229786.1">
    <property type="nucleotide sequence ID" value="NZ_JASGBQ010000002.1"/>
</dbReference>
<dbReference type="InterPro" id="IPR026906">
    <property type="entry name" value="LRR_5"/>
</dbReference>
<keyword evidence="2" id="KW-1185">Reference proteome</keyword>
<dbReference type="InterPro" id="IPR032675">
    <property type="entry name" value="LRR_dom_sf"/>
</dbReference>
<dbReference type="SUPFAM" id="SSF52058">
    <property type="entry name" value="L domain-like"/>
    <property type="match status" value="1"/>
</dbReference>
<evidence type="ECO:0000313" key="1">
    <source>
        <dbReference type="EMBL" id="MDI9241276.1"/>
    </source>
</evidence>
<gene>
    <name evidence="1" type="ORF">QJ036_02125</name>
</gene>
<dbReference type="PANTHER" id="PTHR45661">
    <property type="entry name" value="SURFACE ANTIGEN"/>
    <property type="match status" value="1"/>
</dbReference>
<dbReference type="PANTHER" id="PTHR45661:SF3">
    <property type="entry name" value="IG-LIKE DOMAIN-CONTAINING PROTEIN"/>
    <property type="match status" value="1"/>
</dbReference>
<dbReference type="InterPro" id="IPR053139">
    <property type="entry name" value="Surface_bspA-like"/>
</dbReference>
<accession>A0AAP4B7F8</accession>
<dbReference type="Gene3D" id="3.80.10.10">
    <property type="entry name" value="Ribonuclease Inhibitor"/>
    <property type="match status" value="2"/>
</dbReference>
<name>A0AAP4B7F8_9FIRM</name>
<comment type="caution">
    <text evidence="1">The sequence shown here is derived from an EMBL/GenBank/DDBJ whole genome shotgun (WGS) entry which is preliminary data.</text>
</comment>
<organism evidence="1 2">
    <name type="scientific">Fusibacillus kribbianus</name>
    <dbReference type="NCBI Taxonomy" id="3044208"/>
    <lineage>
        <taxon>Bacteria</taxon>
        <taxon>Bacillati</taxon>
        <taxon>Bacillota</taxon>
        <taxon>Clostridia</taxon>
        <taxon>Lachnospirales</taxon>
        <taxon>Lachnospiraceae</taxon>
        <taxon>Fusibacillus</taxon>
    </lineage>
</organism>
<reference evidence="1 2" key="1">
    <citation type="submission" date="2023-05" db="EMBL/GenBank/DDBJ databases">
        <title>[ruminococcus] sp. nov., isolated from a pig farm feces dump.</title>
        <authorList>
            <person name="Chang Y.-H."/>
        </authorList>
    </citation>
    <scope>NUCLEOTIDE SEQUENCE [LARGE SCALE GENOMIC DNA]</scope>
    <source>
        <strain evidence="1 2">YH-rum2234</strain>
    </source>
</reference>
<dbReference type="Pfam" id="PF13306">
    <property type="entry name" value="LRR_5"/>
    <property type="match status" value="1"/>
</dbReference>